<dbReference type="Proteomes" id="UP001189429">
    <property type="component" value="Unassembled WGS sequence"/>
</dbReference>
<gene>
    <name evidence="2" type="ORF">PCOR1329_LOCUS30560</name>
</gene>
<name>A0ABN9SLD1_9DINO</name>
<sequence>MDMLCSEGPSSLSHQVPSDARQPPPPPGRSLPQFGDAARPSARDALDDFPAPAVAPLERPLYDWPFEPAGPADAAAGGSTPRRHLEAAAPTRQKLLEGSPKGIVANGAEFQALGEAGCSWTPRGSAARMRTPSTPPLLPPVHTPRG</sequence>
<evidence type="ECO:0000313" key="2">
    <source>
        <dbReference type="EMBL" id="CAK0832578.1"/>
    </source>
</evidence>
<comment type="caution">
    <text evidence="2">The sequence shown here is derived from an EMBL/GenBank/DDBJ whole genome shotgun (WGS) entry which is preliminary data.</text>
</comment>
<feature type="compositionally biased region" description="Low complexity" evidence="1">
    <location>
        <begin position="69"/>
        <end position="78"/>
    </location>
</feature>
<evidence type="ECO:0000256" key="1">
    <source>
        <dbReference type="SAM" id="MobiDB-lite"/>
    </source>
</evidence>
<proteinExistence type="predicted"/>
<protein>
    <submittedName>
        <fullName evidence="2">Uncharacterized protein</fullName>
    </submittedName>
</protein>
<feature type="region of interest" description="Disordered" evidence="1">
    <location>
        <begin position="121"/>
        <end position="146"/>
    </location>
</feature>
<organism evidence="2 3">
    <name type="scientific">Prorocentrum cordatum</name>
    <dbReference type="NCBI Taxonomy" id="2364126"/>
    <lineage>
        <taxon>Eukaryota</taxon>
        <taxon>Sar</taxon>
        <taxon>Alveolata</taxon>
        <taxon>Dinophyceae</taxon>
        <taxon>Prorocentrales</taxon>
        <taxon>Prorocentraceae</taxon>
        <taxon>Prorocentrum</taxon>
    </lineage>
</organism>
<dbReference type="EMBL" id="CAUYUJ010011780">
    <property type="protein sequence ID" value="CAK0832578.1"/>
    <property type="molecule type" value="Genomic_DNA"/>
</dbReference>
<keyword evidence="3" id="KW-1185">Reference proteome</keyword>
<accession>A0ABN9SLD1</accession>
<reference evidence="2" key="1">
    <citation type="submission" date="2023-10" db="EMBL/GenBank/DDBJ databases">
        <authorList>
            <person name="Chen Y."/>
            <person name="Shah S."/>
            <person name="Dougan E. K."/>
            <person name="Thang M."/>
            <person name="Chan C."/>
        </authorList>
    </citation>
    <scope>NUCLEOTIDE SEQUENCE [LARGE SCALE GENOMIC DNA]</scope>
</reference>
<feature type="region of interest" description="Disordered" evidence="1">
    <location>
        <begin position="1"/>
        <end position="98"/>
    </location>
</feature>
<evidence type="ECO:0000313" key="3">
    <source>
        <dbReference type="Proteomes" id="UP001189429"/>
    </source>
</evidence>
<feature type="compositionally biased region" description="Pro residues" evidence="1">
    <location>
        <begin position="133"/>
        <end position="146"/>
    </location>
</feature>